<comment type="caution">
    <text evidence="1">The sequence shown here is derived from an EMBL/GenBank/DDBJ whole genome shotgun (WGS) entry which is preliminary data.</text>
</comment>
<proteinExistence type="predicted"/>
<dbReference type="AlphaFoldDB" id="A0A268EKP6"/>
<sequence length="100" mass="11749">MEVKPIDIFKWDITGVEVTSPQTSIIRIYIPGSVKNKDRLYVRLNIWDKLRGLSLEDKTLSVLKKWEQICARKNAEIDRCRAAQKIILTRHRQWRGTNGQ</sequence>
<dbReference type="Proteomes" id="UP000215596">
    <property type="component" value="Unassembled WGS sequence"/>
</dbReference>
<gene>
    <name evidence="1" type="ORF">CHH67_19805</name>
</gene>
<evidence type="ECO:0000313" key="2">
    <source>
        <dbReference type="Proteomes" id="UP000215596"/>
    </source>
</evidence>
<evidence type="ECO:0000313" key="1">
    <source>
        <dbReference type="EMBL" id="PAD73682.1"/>
    </source>
</evidence>
<dbReference type="EMBL" id="NPBY01000063">
    <property type="protein sequence ID" value="PAD73682.1"/>
    <property type="molecule type" value="Genomic_DNA"/>
</dbReference>
<organism evidence="1 2">
    <name type="scientific">Paenibacillus campinasensis</name>
    <dbReference type="NCBI Taxonomy" id="66347"/>
    <lineage>
        <taxon>Bacteria</taxon>
        <taxon>Bacillati</taxon>
        <taxon>Bacillota</taxon>
        <taxon>Bacilli</taxon>
        <taxon>Bacillales</taxon>
        <taxon>Paenibacillaceae</taxon>
        <taxon>Paenibacillus</taxon>
    </lineage>
</organism>
<protein>
    <submittedName>
        <fullName evidence="1">Uncharacterized protein</fullName>
    </submittedName>
</protein>
<name>A0A268EKP6_9BACL</name>
<accession>A0A268EKP6</accession>
<reference evidence="1 2" key="1">
    <citation type="submission" date="2017-07" db="EMBL/GenBank/DDBJ databases">
        <title>Isolation and whole genome analysis of endospore-forming bacteria from heroin.</title>
        <authorList>
            <person name="Kalinowski J."/>
            <person name="Ahrens B."/>
            <person name="Al-Dilaimi A."/>
            <person name="Winkler A."/>
            <person name="Wibberg D."/>
            <person name="Schleenbecker U."/>
            <person name="Ruckert C."/>
            <person name="Wolfel R."/>
            <person name="Grass G."/>
        </authorList>
    </citation>
    <scope>NUCLEOTIDE SEQUENCE [LARGE SCALE GENOMIC DNA]</scope>
    <source>
        <strain evidence="1 2">7537-G1</strain>
    </source>
</reference>